<evidence type="ECO:0000256" key="3">
    <source>
        <dbReference type="SAM" id="SignalP"/>
    </source>
</evidence>
<organism evidence="6 7">
    <name type="scientific">Brevibacterium spongiae</name>
    <dbReference type="NCBI Taxonomy" id="2909672"/>
    <lineage>
        <taxon>Bacteria</taxon>
        <taxon>Bacillati</taxon>
        <taxon>Actinomycetota</taxon>
        <taxon>Actinomycetes</taxon>
        <taxon>Micrococcales</taxon>
        <taxon>Brevibacteriaceae</taxon>
        <taxon>Brevibacterium</taxon>
    </lineage>
</organism>
<feature type="region of interest" description="Disordered" evidence="1">
    <location>
        <begin position="535"/>
        <end position="571"/>
    </location>
</feature>
<dbReference type="InterPro" id="IPR045175">
    <property type="entry name" value="M28_fam"/>
</dbReference>
<feature type="domain" description="Peptidase M28" evidence="5">
    <location>
        <begin position="306"/>
        <end position="519"/>
    </location>
</feature>
<dbReference type="EMBL" id="CP093443">
    <property type="protein sequence ID" value="UVI35865.1"/>
    <property type="molecule type" value="Genomic_DNA"/>
</dbReference>
<feature type="compositionally biased region" description="Polar residues" evidence="1">
    <location>
        <begin position="244"/>
        <end position="256"/>
    </location>
</feature>
<keyword evidence="2" id="KW-0472">Membrane</keyword>
<feature type="domain" description="PA" evidence="4">
    <location>
        <begin position="150"/>
        <end position="231"/>
    </location>
</feature>
<dbReference type="Gene3D" id="3.50.30.30">
    <property type="match status" value="1"/>
</dbReference>
<gene>
    <name evidence="6" type="ORF">L1F31_17390</name>
</gene>
<evidence type="ECO:0000256" key="1">
    <source>
        <dbReference type="SAM" id="MobiDB-lite"/>
    </source>
</evidence>
<dbReference type="Pfam" id="PF02225">
    <property type="entry name" value="PA"/>
    <property type="match status" value="1"/>
</dbReference>
<dbReference type="InterPro" id="IPR046450">
    <property type="entry name" value="PA_dom_sf"/>
</dbReference>
<evidence type="ECO:0000259" key="5">
    <source>
        <dbReference type="Pfam" id="PF04389"/>
    </source>
</evidence>
<proteinExistence type="predicted"/>
<keyword evidence="7" id="KW-1185">Reference proteome</keyword>
<dbReference type="RefSeq" id="WP_265418482.1">
    <property type="nucleotide sequence ID" value="NZ_CP093443.1"/>
</dbReference>
<evidence type="ECO:0000256" key="2">
    <source>
        <dbReference type="SAM" id="Phobius"/>
    </source>
</evidence>
<protein>
    <submittedName>
        <fullName evidence="6">M20/M25/M40 family metallo-hydrolase</fullName>
    </submittedName>
</protein>
<feature type="region of interest" description="Disordered" evidence="1">
    <location>
        <begin position="240"/>
        <end position="282"/>
    </location>
</feature>
<keyword evidence="2" id="KW-0812">Transmembrane</keyword>
<dbReference type="InterPro" id="IPR003137">
    <property type="entry name" value="PA_domain"/>
</dbReference>
<reference evidence="6" key="1">
    <citation type="submission" date="2022-03" db="EMBL/GenBank/DDBJ databases">
        <title>Brevibacterium spongiae sp. nov., isolated from marine sponge.</title>
        <authorList>
            <person name="Li Z."/>
            <person name="Zhang M."/>
        </authorList>
    </citation>
    <scope>NUCLEOTIDE SEQUENCE</scope>
    <source>
        <strain evidence="6">WHS-Z9</strain>
    </source>
</reference>
<keyword evidence="3" id="KW-0732">Signal</keyword>
<feature type="signal peptide" evidence="3">
    <location>
        <begin position="1"/>
        <end position="27"/>
    </location>
</feature>
<evidence type="ECO:0000313" key="7">
    <source>
        <dbReference type="Proteomes" id="UP001064879"/>
    </source>
</evidence>
<dbReference type="PANTHER" id="PTHR12147">
    <property type="entry name" value="METALLOPEPTIDASE M28 FAMILY MEMBER"/>
    <property type="match status" value="1"/>
</dbReference>
<evidence type="ECO:0000259" key="4">
    <source>
        <dbReference type="Pfam" id="PF02225"/>
    </source>
</evidence>
<sequence length="717" mass="73559">MKLRTKSWLAVTAAAGLVLGGVSPAMAAGAAGPTEHTDMGVTGDAAMKHLQKISDISTSRADEGFRALGTPGYEEAVEYVESTLEATGAFDVKRQAFEVESQDFGTVDVKVDGEKVEVTTAEYTEGTSEPLTRLPVALPVDDDNSDFAGGQLGCSADDFDASAEGALVLVSRGECAFGDKTKAATEAGAAAVIIYNNDSANPDEALNATLGGRIENSAPTVTVTYNVGQDLLSKVEDAAAAESATENSGTDDSATGSGLAAGNEEAPGAEEAPGDEAEAGDDAAAAAVLTADFTLETEFVTETTWNVIAETKAGDHDNVQMFGAHLDGVKDGPGANDNGSGSAALLASAEALAEQPTEVDNAVRFGWWGAEEVGLVGSTNYVESLDDAEVSKVKAYMNFDMIGSDNYIVGTLDSDGSDVPIPDGVNVPEGSAELEKVFTDYFADNDQPNVGTDFSGRSDYQAFIDNGIPASGLFSGADGTKTAEEAEMFGGTVGAEHDTNYHQATDTIENVNRDSMNIFVPAIAFAVHTLAYELADAPTDPPTDPTDPPTDPTDPPTETPTDKPGERGLSIDPTTIEADDFVGDKGVQVAAAGCTADTTATMTVEPQNGDIETFEQTAEVGEDTVARFGVRGLDDSKAETYIGAYEVTVDCEGGDPLSGSFEVVAAGDGPGAGDGGNGGGGGDLPRTGNEALPLILSAGALIVLGIAMTVGTRRRRS</sequence>
<dbReference type="PANTHER" id="PTHR12147:SF26">
    <property type="entry name" value="PEPTIDASE M28 DOMAIN-CONTAINING PROTEIN"/>
    <property type="match status" value="1"/>
</dbReference>
<evidence type="ECO:0000313" key="6">
    <source>
        <dbReference type="EMBL" id="UVI35865.1"/>
    </source>
</evidence>
<name>A0ABY5SMR7_9MICO</name>
<dbReference type="Gene3D" id="3.40.630.10">
    <property type="entry name" value="Zn peptidases"/>
    <property type="match status" value="1"/>
</dbReference>
<dbReference type="SUPFAM" id="SSF53187">
    <property type="entry name" value="Zn-dependent exopeptidases"/>
    <property type="match status" value="1"/>
</dbReference>
<dbReference type="Proteomes" id="UP001064879">
    <property type="component" value="Chromosome"/>
</dbReference>
<feature type="compositionally biased region" description="Pro residues" evidence="1">
    <location>
        <begin position="539"/>
        <end position="558"/>
    </location>
</feature>
<feature type="compositionally biased region" description="Acidic residues" evidence="1">
    <location>
        <begin position="272"/>
        <end position="281"/>
    </location>
</feature>
<dbReference type="SUPFAM" id="SSF52025">
    <property type="entry name" value="PA domain"/>
    <property type="match status" value="1"/>
</dbReference>
<feature type="chain" id="PRO_5046525834" evidence="3">
    <location>
        <begin position="28"/>
        <end position="717"/>
    </location>
</feature>
<feature type="transmembrane region" description="Helical" evidence="2">
    <location>
        <begin position="691"/>
        <end position="711"/>
    </location>
</feature>
<dbReference type="Pfam" id="PF04389">
    <property type="entry name" value="Peptidase_M28"/>
    <property type="match status" value="1"/>
</dbReference>
<dbReference type="InterPro" id="IPR007484">
    <property type="entry name" value="Peptidase_M28"/>
</dbReference>
<keyword evidence="2" id="KW-1133">Transmembrane helix</keyword>
<accession>A0ABY5SMR7</accession>
<feature type="compositionally biased region" description="Low complexity" evidence="1">
    <location>
        <begin position="260"/>
        <end position="271"/>
    </location>
</feature>